<keyword evidence="2" id="KW-1185">Reference proteome</keyword>
<organism evidence="1 2">
    <name type="scientific">Hibiscus sabdariffa</name>
    <name type="common">roselle</name>
    <dbReference type="NCBI Taxonomy" id="183260"/>
    <lineage>
        <taxon>Eukaryota</taxon>
        <taxon>Viridiplantae</taxon>
        <taxon>Streptophyta</taxon>
        <taxon>Embryophyta</taxon>
        <taxon>Tracheophyta</taxon>
        <taxon>Spermatophyta</taxon>
        <taxon>Magnoliopsida</taxon>
        <taxon>eudicotyledons</taxon>
        <taxon>Gunneridae</taxon>
        <taxon>Pentapetalae</taxon>
        <taxon>rosids</taxon>
        <taxon>malvids</taxon>
        <taxon>Malvales</taxon>
        <taxon>Malvaceae</taxon>
        <taxon>Malvoideae</taxon>
        <taxon>Hibiscus</taxon>
    </lineage>
</organism>
<evidence type="ECO:0000313" key="1">
    <source>
        <dbReference type="EMBL" id="KAK9047293.1"/>
    </source>
</evidence>
<dbReference type="EMBL" id="JBBPBN010000001">
    <property type="protein sequence ID" value="KAK9047293.1"/>
    <property type="molecule type" value="Genomic_DNA"/>
</dbReference>
<accession>A0ABR2UC40</accession>
<reference evidence="1 2" key="1">
    <citation type="journal article" date="2024" name="G3 (Bethesda)">
        <title>Genome assembly of Hibiscus sabdariffa L. provides insights into metabolisms of medicinal natural products.</title>
        <authorList>
            <person name="Kim T."/>
        </authorList>
    </citation>
    <scope>NUCLEOTIDE SEQUENCE [LARGE SCALE GENOMIC DNA]</scope>
    <source>
        <strain evidence="1">TK-2024</strain>
        <tissue evidence="1">Old leaves</tissue>
    </source>
</reference>
<protein>
    <submittedName>
        <fullName evidence="1">Uncharacterized protein</fullName>
    </submittedName>
</protein>
<comment type="caution">
    <text evidence="1">The sequence shown here is derived from an EMBL/GenBank/DDBJ whole genome shotgun (WGS) entry which is preliminary data.</text>
</comment>
<evidence type="ECO:0000313" key="2">
    <source>
        <dbReference type="Proteomes" id="UP001396334"/>
    </source>
</evidence>
<gene>
    <name evidence="1" type="ORF">V6N11_053140</name>
</gene>
<dbReference type="Proteomes" id="UP001396334">
    <property type="component" value="Unassembled WGS sequence"/>
</dbReference>
<name>A0ABR2UC40_9ROSI</name>
<sequence>MQVAGVDNVNNSFNATFAIPSAGTIVQLQQQNSMNLRQQNSMNYAKQSLCWTSCSDFFSSFLNLLFLVKLTLCESQSSVQKIIHEIMSWQFSATSSSIGVGALGNDSGGGGLGQRQSAIDYIVNGIRAAMVNKHVVNGRVGMTPMA</sequence>
<proteinExistence type="predicted"/>